<keyword evidence="9" id="KW-1185">Reference proteome</keyword>
<protein>
    <submittedName>
        <fullName evidence="8">Permease of the drug/metabolite transporter (DMT) superfamily</fullName>
    </submittedName>
</protein>
<evidence type="ECO:0000256" key="4">
    <source>
        <dbReference type="ARBA" id="ARBA00022989"/>
    </source>
</evidence>
<name>A0A1I3VQE8_9HYPH</name>
<feature type="transmembrane region" description="Helical" evidence="6">
    <location>
        <begin position="231"/>
        <end position="255"/>
    </location>
</feature>
<feature type="transmembrane region" description="Helical" evidence="6">
    <location>
        <begin position="36"/>
        <end position="53"/>
    </location>
</feature>
<feature type="transmembrane region" description="Helical" evidence="6">
    <location>
        <begin position="204"/>
        <end position="224"/>
    </location>
</feature>
<keyword evidence="3 6" id="KW-0812">Transmembrane</keyword>
<feature type="transmembrane region" description="Helical" evidence="6">
    <location>
        <begin position="122"/>
        <end position="138"/>
    </location>
</feature>
<evidence type="ECO:0000313" key="8">
    <source>
        <dbReference type="EMBL" id="SFJ96536.1"/>
    </source>
</evidence>
<organism evidence="8 9">
    <name type="scientific">Pseudovibrio ascidiaceicola</name>
    <dbReference type="NCBI Taxonomy" id="285279"/>
    <lineage>
        <taxon>Bacteria</taxon>
        <taxon>Pseudomonadati</taxon>
        <taxon>Pseudomonadota</taxon>
        <taxon>Alphaproteobacteria</taxon>
        <taxon>Hyphomicrobiales</taxon>
        <taxon>Stappiaceae</taxon>
        <taxon>Pseudovibrio</taxon>
    </lineage>
</organism>
<comment type="caution">
    <text evidence="8">The sequence shown here is derived from an EMBL/GenBank/DDBJ whole genome shotgun (WGS) entry which is preliminary data.</text>
</comment>
<sequence>MDNIRGSIWMVLAMLGFAIEDTLLKTATISVPVGQTLMLFGIGGTFGFLLLTWRRGERAFTPEALKATLYTRAIFEITGRLFFLLSLALNTLSSTSAILQATPITVTLGAAVLFGERVNWQRWLAILIGFIGVLMIIQPSSESFQVTSILAIIGMIGFAGRDLATRAAPPALSNMQLGVYGFAVLIPTGAAYSFWSGGFVWPDLFSGLVIAAGTLVGIGAYYSLTVAMRTGLVSVVTPFRYSRLLFGLLLGFLIFDETADAMTLAGSAIIVLSGLYILAGHSRLKAQASKGLRERA</sequence>
<keyword evidence="4 6" id="KW-1133">Transmembrane helix</keyword>
<feature type="transmembrane region" description="Helical" evidence="6">
    <location>
        <begin position="177"/>
        <end position="198"/>
    </location>
</feature>
<accession>A0A1I3VQE8</accession>
<evidence type="ECO:0000256" key="6">
    <source>
        <dbReference type="SAM" id="Phobius"/>
    </source>
</evidence>
<gene>
    <name evidence="8" type="ORF">SAMN04488518_101497</name>
</gene>
<evidence type="ECO:0000256" key="1">
    <source>
        <dbReference type="ARBA" id="ARBA00004141"/>
    </source>
</evidence>
<dbReference type="Pfam" id="PF00892">
    <property type="entry name" value="EamA"/>
    <property type="match status" value="1"/>
</dbReference>
<dbReference type="SUPFAM" id="SSF103481">
    <property type="entry name" value="Multidrug resistance efflux transporter EmrE"/>
    <property type="match status" value="2"/>
</dbReference>
<feature type="domain" description="EamA" evidence="7">
    <location>
        <begin position="5"/>
        <end position="137"/>
    </location>
</feature>
<evidence type="ECO:0000256" key="3">
    <source>
        <dbReference type="ARBA" id="ARBA00022692"/>
    </source>
</evidence>
<evidence type="ECO:0000256" key="2">
    <source>
        <dbReference type="ARBA" id="ARBA00009853"/>
    </source>
</evidence>
<evidence type="ECO:0000259" key="7">
    <source>
        <dbReference type="Pfam" id="PF00892"/>
    </source>
</evidence>
<dbReference type="PANTHER" id="PTHR22911">
    <property type="entry name" value="ACYL-MALONYL CONDENSING ENZYME-RELATED"/>
    <property type="match status" value="1"/>
</dbReference>
<evidence type="ECO:0000256" key="5">
    <source>
        <dbReference type="ARBA" id="ARBA00023136"/>
    </source>
</evidence>
<reference evidence="8 9" key="1">
    <citation type="submission" date="2016-10" db="EMBL/GenBank/DDBJ databases">
        <authorList>
            <person name="Varghese N."/>
            <person name="Submissions S."/>
        </authorList>
    </citation>
    <scope>NUCLEOTIDE SEQUENCE [LARGE SCALE GENOMIC DNA]</scope>
    <source>
        <strain evidence="8 9">DSM 16392</strain>
    </source>
</reference>
<dbReference type="RefSeq" id="WP_093516462.1">
    <property type="nucleotide sequence ID" value="NZ_FOSK01000001.1"/>
</dbReference>
<comment type="similarity">
    <text evidence="2">Belongs to the drug/metabolite transporter (DMT) superfamily. 10 TMS drug/metabolite exporter (DME) (TC 2.A.7.3) family.</text>
</comment>
<feature type="transmembrane region" description="Helical" evidence="6">
    <location>
        <begin position="98"/>
        <end position="115"/>
    </location>
</feature>
<dbReference type="InterPro" id="IPR000620">
    <property type="entry name" value="EamA_dom"/>
</dbReference>
<feature type="transmembrane region" description="Helical" evidence="6">
    <location>
        <begin position="73"/>
        <end position="92"/>
    </location>
</feature>
<dbReference type="PANTHER" id="PTHR22911:SF6">
    <property type="entry name" value="SOLUTE CARRIER FAMILY 35 MEMBER G1"/>
    <property type="match status" value="1"/>
</dbReference>
<dbReference type="Proteomes" id="UP000199598">
    <property type="component" value="Unassembled WGS sequence"/>
</dbReference>
<evidence type="ECO:0000313" key="9">
    <source>
        <dbReference type="Proteomes" id="UP000199598"/>
    </source>
</evidence>
<comment type="subcellular location">
    <subcellularLocation>
        <location evidence="1">Membrane</location>
        <topology evidence="1">Multi-pass membrane protein</topology>
    </subcellularLocation>
</comment>
<feature type="transmembrane region" description="Helical" evidence="6">
    <location>
        <begin position="144"/>
        <end position="165"/>
    </location>
</feature>
<feature type="transmembrane region" description="Helical" evidence="6">
    <location>
        <begin position="261"/>
        <end position="279"/>
    </location>
</feature>
<keyword evidence="5 6" id="KW-0472">Membrane</keyword>
<dbReference type="EMBL" id="FOSK01000001">
    <property type="protein sequence ID" value="SFJ96536.1"/>
    <property type="molecule type" value="Genomic_DNA"/>
</dbReference>
<feature type="transmembrane region" description="Helical" evidence="6">
    <location>
        <begin position="7"/>
        <end position="24"/>
    </location>
</feature>
<proteinExistence type="inferred from homology"/>
<dbReference type="InterPro" id="IPR037185">
    <property type="entry name" value="EmrE-like"/>
</dbReference>